<organism evidence="2 3">
    <name type="scientific">Austropuccinia psidii MF-1</name>
    <dbReference type="NCBI Taxonomy" id="1389203"/>
    <lineage>
        <taxon>Eukaryota</taxon>
        <taxon>Fungi</taxon>
        <taxon>Dikarya</taxon>
        <taxon>Basidiomycota</taxon>
        <taxon>Pucciniomycotina</taxon>
        <taxon>Pucciniomycetes</taxon>
        <taxon>Pucciniales</taxon>
        <taxon>Sphaerophragmiaceae</taxon>
        <taxon>Austropuccinia</taxon>
    </lineage>
</organism>
<evidence type="ECO:0000313" key="2">
    <source>
        <dbReference type="EMBL" id="MBW0572553.1"/>
    </source>
</evidence>
<accession>A0A9Q3PSI7</accession>
<gene>
    <name evidence="2" type="ORF">O181_112268</name>
</gene>
<sequence length="268" mass="29800">MCDTLFKLFSLQYTPGSSLERHIDTFPKTYASYESITLGSDEKMVISSTIVAEFFIHSLSQDQELSGLSQMLYDIKPFELSLIMNWVEVKHCCCGTHQEEALALDKKDKTNDSRPASCGNHWTRGRGTSRGQGKGKSTPQPRREENSSGNLENLEKLYARLETKSKDNNVNFVAEARKGPIGDLQHSDSKAYVMEYEVLTLGSGALDKIYLDSGAGRSVLNSLSSLTNIIKVKKSVNTYSKPVKITHQGALVFCGIHISAVYFALKER</sequence>
<keyword evidence="3" id="KW-1185">Reference proteome</keyword>
<proteinExistence type="predicted"/>
<dbReference type="Proteomes" id="UP000765509">
    <property type="component" value="Unassembled WGS sequence"/>
</dbReference>
<dbReference type="AlphaFoldDB" id="A0A9Q3PSI7"/>
<evidence type="ECO:0000256" key="1">
    <source>
        <dbReference type="SAM" id="MobiDB-lite"/>
    </source>
</evidence>
<reference evidence="2" key="1">
    <citation type="submission" date="2021-03" db="EMBL/GenBank/DDBJ databases">
        <title>Draft genome sequence of rust myrtle Austropuccinia psidii MF-1, a brazilian biotype.</title>
        <authorList>
            <person name="Quecine M.C."/>
            <person name="Pachon D.M.R."/>
            <person name="Bonatelli M.L."/>
            <person name="Correr F.H."/>
            <person name="Franceschini L.M."/>
            <person name="Leite T.F."/>
            <person name="Margarido G.R.A."/>
            <person name="Almeida C.A."/>
            <person name="Ferrarezi J.A."/>
            <person name="Labate C.A."/>
        </authorList>
    </citation>
    <scope>NUCLEOTIDE SEQUENCE</scope>
    <source>
        <strain evidence="2">MF-1</strain>
    </source>
</reference>
<feature type="region of interest" description="Disordered" evidence="1">
    <location>
        <begin position="105"/>
        <end position="152"/>
    </location>
</feature>
<dbReference type="OrthoDB" id="2506384at2759"/>
<dbReference type="EMBL" id="AVOT02090273">
    <property type="protein sequence ID" value="MBW0572553.1"/>
    <property type="molecule type" value="Genomic_DNA"/>
</dbReference>
<comment type="caution">
    <text evidence="2">The sequence shown here is derived from an EMBL/GenBank/DDBJ whole genome shotgun (WGS) entry which is preliminary data.</text>
</comment>
<evidence type="ECO:0000313" key="3">
    <source>
        <dbReference type="Proteomes" id="UP000765509"/>
    </source>
</evidence>
<name>A0A9Q3PSI7_9BASI</name>
<protein>
    <submittedName>
        <fullName evidence="2">Uncharacterized protein</fullName>
    </submittedName>
</protein>